<protein>
    <submittedName>
        <fullName evidence="1">Uncharacterized protein</fullName>
    </submittedName>
</protein>
<evidence type="ECO:0000313" key="1">
    <source>
        <dbReference type="EMBL" id="MFC5395119.1"/>
    </source>
</evidence>
<evidence type="ECO:0000313" key="2">
    <source>
        <dbReference type="Proteomes" id="UP001596104"/>
    </source>
</evidence>
<organism evidence="1 2">
    <name type="scientific">Bosea vestrisii</name>
    <dbReference type="NCBI Taxonomy" id="151416"/>
    <lineage>
        <taxon>Bacteria</taxon>
        <taxon>Pseudomonadati</taxon>
        <taxon>Pseudomonadota</taxon>
        <taxon>Alphaproteobacteria</taxon>
        <taxon>Hyphomicrobiales</taxon>
        <taxon>Boseaceae</taxon>
        <taxon>Bosea</taxon>
    </lineage>
</organism>
<gene>
    <name evidence="1" type="ORF">ACFPPC_20990</name>
</gene>
<dbReference type="Proteomes" id="UP001596104">
    <property type="component" value="Unassembled WGS sequence"/>
</dbReference>
<reference evidence="2" key="1">
    <citation type="journal article" date="2019" name="Int. J. Syst. Evol. Microbiol.">
        <title>The Global Catalogue of Microorganisms (GCM) 10K type strain sequencing project: providing services to taxonomists for standard genome sequencing and annotation.</title>
        <authorList>
            <consortium name="The Broad Institute Genomics Platform"/>
            <consortium name="The Broad Institute Genome Sequencing Center for Infectious Disease"/>
            <person name="Wu L."/>
            <person name="Ma J."/>
        </authorList>
    </citation>
    <scope>NUCLEOTIDE SEQUENCE [LARGE SCALE GENOMIC DNA]</scope>
    <source>
        <strain evidence="2">CGMCC 1.16326</strain>
    </source>
</reference>
<accession>A0ABW0HJD8</accession>
<keyword evidence="2" id="KW-1185">Reference proteome</keyword>
<sequence>MALRIDSEWIDIDPDVKPEFDATFGRLGINANGAWLTAFETQHGARGDRVEVPAYPLAEWIAENWWALIHEPEKEQSSKHDPGFRARHWLGAAREGFALPDTWIFSGGRNSVELQSKATLLTHARMVLPTEMSAQLAGDEVELALRTFVTSVITRLDEKGYKDTLLQQIWSVFNDLDQNERKFARLLGAMGLSPYSEEGGIEIILNDFMRSASERVTEDLCEASDEGDFVGAAEDTLRSLKELDKEPEIDLSSIFSIGQPHARKPWRLGLDAANAVRTRLNINPADREGGTRFFDHLKLSDFLNGNRGFREAEDPVVHGSLRRNANRLQTNLIRIRPESRRFDAARSCFLAWNQAAEGERLITKARVPDQQASRAFAAELLAPIQYIRSRTSNNLLSPFRAAEIANELSVSQAVVTWQASNNSINIVGNRQQTRSN</sequence>
<dbReference type="EMBL" id="JBHSLV010000035">
    <property type="protein sequence ID" value="MFC5395119.1"/>
    <property type="molecule type" value="Genomic_DNA"/>
</dbReference>
<comment type="caution">
    <text evidence="1">The sequence shown here is derived from an EMBL/GenBank/DDBJ whole genome shotgun (WGS) entry which is preliminary data.</text>
</comment>
<name>A0ABW0HJD8_9HYPH</name>
<proteinExistence type="predicted"/>
<dbReference type="RefSeq" id="WP_377010881.1">
    <property type="nucleotide sequence ID" value="NZ_JBHSLV010000035.1"/>
</dbReference>